<dbReference type="InterPro" id="IPR021695">
    <property type="entry name" value="Phage_KPP10_Orf10"/>
</dbReference>
<reference evidence="3 4" key="1">
    <citation type="submission" date="2017-03" db="EMBL/GenBank/DDBJ databases">
        <title>Comparative genomics of honeybee gut symbionts reveal geographically distinct and subgroup specific antibiotic resistance.</title>
        <authorList>
            <person name="Ludvigsen J."/>
            <person name="Porcellato D."/>
            <person name="Labee-Lund T.M."/>
            <person name="Amdam G.V."/>
            <person name="Rudi K."/>
        </authorList>
    </citation>
    <scope>NUCLEOTIDE SEQUENCE [LARGE SCALE GENOMIC DNA]</scope>
    <source>
        <strain evidence="1 4">A-7-12</strain>
        <strain evidence="2 3">A-9-12</strain>
    </source>
</reference>
<proteinExistence type="predicted"/>
<gene>
    <name evidence="2" type="ORF">B6C91_02860</name>
    <name evidence="1" type="ORF">B6D08_00075</name>
</gene>
<evidence type="ECO:0000313" key="1">
    <source>
        <dbReference type="EMBL" id="OTQ01633.1"/>
    </source>
</evidence>
<name>A0A242NMW6_9GAMM</name>
<evidence type="ECO:0000313" key="2">
    <source>
        <dbReference type="EMBL" id="OTQ11291.1"/>
    </source>
</evidence>
<dbReference type="EMBL" id="NARP01000001">
    <property type="protein sequence ID" value="OTQ01633.1"/>
    <property type="molecule type" value="Genomic_DNA"/>
</dbReference>
<evidence type="ECO:0000313" key="4">
    <source>
        <dbReference type="Proteomes" id="UP000194977"/>
    </source>
</evidence>
<keyword evidence="3" id="KW-1185">Reference proteome</keyword>
<sequence>MTKSFSMEDAVLTIDGYEITGFENAQDVISIAPIGDDGDITYGINGSGVFVHSCNRGATVTIKTLQHTETNERLNQLRNSQINNPTTATGKLITYKDLRNGDEFLLTGCWFTTSPTHARGTSHNGITWTFKATKAEFNIKGGL</sequence>
<accession>A0A242NMW6</accession>
<dbReference type="Proteomes" id="UP000194977">
    <property type="component" value="Unassembled WGS sequence"/>
</dbReference>
<organism evidence="1 4">
    <name type="scientific">Gilliamella apicola</name>
    <dbReference type="NCBI Taxonomy" id="1196095"/>
    <lineage>
        <taxon>Bacteria</taxon>
        <taxon>Pseudomonadati</taxon>
        <taxon>Pseudomonadota</taxon>
        <taxon>Gammaproteobacteria</taxon>
        <taxon>Orbales</taxon>
        <taxon>Orbaceae</taxon>
        <taxon>Gilliamella</taxon>
    </lineage>
</organism>
<comment type="caution">
    <text evidence="1">The sequence shown here is derived from an EMBL/GenBank/DDBJ whole genome shotgun (WGS) entry which is preliminary data.</text>
</comment>
<dbReference type="EMBL" id="NART01000007">
    <property type="protein sequence ID" value="OTQ11291.1"/>
    <property type="molecule type" value="Genomic_DNA"/>
</dbReference>
<dbReference type="AlphaFoldDB" id="A0A242NMW6"/>
<dbReference type="OrthoDB" id="7061058at2"/>
<dbReference type="Pfam" id="PF11681">
    <property type="entry name" value="Phage_Tube_PhiTE"/>
    <property type="match status" value="1"/>
</dbReference>
<evidence type="ECO:0000313" key="3">
    <source>
        <dbReference type="Proteomes" id="UP000194800"/>
    </source>
</evidence>
<protein>
    <recommendedName>
        <fullName evidence="5">DUF3277 family protein</fullName>
    </recommendedName>
</protein>
<evidence type="ECO:0008006" key="5">
    <source>
        <dbReference type="Google" id="ProtNLM"/>
    </source>
</evidence>
<dbReference type="Proteomes" id="UP000194800">
    <property type="component" value="Unassembled WGS sequence"/>
</dbReference>